<dbReference type="EMBL" id="CAWUPB010000913">
    <property type="protein sequence ID" value="CAK7331817.1"/>
    <property type="molecule type" value="Genomic_DNA"/>
</dbReference>
<organism evidence="3 4">
    <name type="scientific">Dovyalis caffra</name>
    <dbReference type="NCBI Taxonomy" id="77055"/>
    <lineage>
        <taxon>Eukaryota</taxon>
        <taxon>Viridiplantae</taxon>
        <taxon>Streptophyta</taxon>
        <taxon>Embryophyta</taxon>
        <taxon>Tracheophyta</taxon>
        <taxon>Spermatophyta</taxon>
        <taxon>Magnoliopsida</taxon>
        <taxon>eudicotyledons</taxon>
        <taxon>Gunneridae</taxon>
        <taxon>Pentapetalae</taxon>
        <taxon>rosids</taxon>
        <taxon>fabids</taxon>
        <taxon>Malpighiales</taxon>
        <taxon>Salicaceae</taxon>
        <taxon>Flacourtieae</taxon>
        <taxon>Dovyalis</taxon>
    </lineage>
</organism>
<dbReference type="Proteomes" id="UP001314170">
    <property type="component" value="Unassembled WGS sequence"/>
</dbReference>
<reference evidence="3 4" key="1">
    <citation type="submission" date="2024-01" db="EMBL/GenBank/DDBJ databases">
        <authorList>
            <person name="Waweru B."/>
        </authorList>
    </citation>
    <scope>NUCLEOTIDE SEQUENCE [LARGE SCALE GENOMIC DNA]</scope>
</reference>
<feature type="compositionally biased region" description="Low complexity" evidence="1">
    <location>
        <begin position="118"/>
        <end position="133"/>
    </location>
</feature>
<evidence type="ECO:0000256" key="2">
    <source>
        <dbReference type="SAM" id="Phobius"/>
    </source>
</evidence>
<feature type="transmembrane region" description="Helical" evidence="2">
    <location>
        <begin position="64"/>
        <end position="86"/>
    </location>
</feature>
<keyword evidence="2" id="KW-1133">Transmembrane helix</keyword>
<evidence type="ECO:0000313" key="3">
    <source>
        <dbReference type="EMBL" id="CAK7331817.1"/>
    </source>
</evidence>
<sequence>MSELAKKLSTLNLPIFPREKVKMKAETLPRPHKKHEIARALLASHHDISIWLSYKLPSACNWKITQWVAIGVLVLEAITIALVLYLRSVGRVSNHSAYQRTITYPDVMRRNSEKRRNPAGAAPPATAATPGTGKQEAKVIPSGKALKSGPKMQNPSIVNGATRKAGTFRSREKENKHGIAPSILYNLITKTFDKIQCPYRTASLSSICGKA</sequence>
<evidence type="ECO:0000256" key="1">
    <source>
        <dbReference type="SAM" id="MobiDB-lite"/>
    </source>
</evidence>
<keyword evidence="2" id="KW-0812">Transmembrane</keyword>
<accession>A0AAV1REC5</accession>
<keyword evidence="2" id="KW-0472">Membrane</keyword>
<proteinExistence type="predicted"/>
<evidence type="ECO:0000313" key="4">
    <source>
        <dbReference type="Proteomes" id="UP001314170"/>
    </source>
</evidence>
<feature type="region of interest" description="Disordered" evidence="1">
    <location>
        <begin position="108"/>
        <end position="175"/>
    </location>
</feature>
<keyword evidence="4" id="KW-1185">Reference proteome</keyword>
<gene>
    <name evidence="3" type="ORF">DCAF_LOCUS8664</name>
</gene>
<name>A0AAV1REC5_9ROSI</name>
<protein>
    <submittedName>
        <fullName evidence="3">Uncharacterized protein</fullName>
    </submittedName>
</protein>
<dbReference type="AlphaFoldDB" id="A0AAV1REC5"/>
<comment type="caution">
    <text evidence="3">The sequence shown here is derived from an EMBL/GenBank/DDBJ whole genome shotgun (WGS) entry which is preliminary data.</text>
</comment>